<feature type="transmembrane region" description="Helical" evidence="8">
    <location>
        <begin position="275"/>
        <end position="295"/>
    </location>
</feature>
<reference evidence="10 11" key="1">
    <citation type="submission" date="2013-03" db="EMBL/GenBank/DDBJ databases">
        <title>Salinisphaera hydrothermalis C41B8 Genome Sequencing.</title>
        <authorList>
            <person name="Li C."/>
            <person name="Lai Q."/>
            <person name="Shao Z."/>
        </authorList>
    </citation>
    <scope>NUCLEOTIDE SEQUENCE [LARGE SCALE GENOMIC DNA]</scope>
    <source>
        <strain evidence="10 11">C41B8</strain>
    </source>
</reference>
<keyword evidence="3 8" id="KW-0813">Transport</keyword>
<dbReference type="RefSeq" id="WP_037337306.1">
    <property type="nucleotide sequence ID" value="NZ_APNK01000012.1"/>
</dbReference>
<feature type="transmembrane region" description="Helical" evidence="8">
    <location>
        <begin position="128"/>
        <end position="150"/>
    </location>
</feature>
<gene>
    <name evidence="10" type="ORF">C41B8_09936</name>
</gene>
<evidence type="ECO:0000256" key="6">
    <source>
        <dbReference type="ARBA" id="ARBA00022989"/>
    </source>
</evidence>
<evidence type="ECO:0000313" key="11">
    <source>
        <dbReference type="Proteomes" id="UP000028302"/>
    </source>
</evidence>
<dbReference type="GO" id="GO:0005886">
    <property type="term" value="C:plasma membrane"/>
    <property type="evidence" value="ECO:0007669"/>
    <property type="project" value="UniProtKB-SubCell"/>
</dbReference>
<dbReference type="PROSITE" id="PS50928">
    <property type="entry name" value="ABC_TM1"/>
    <property type="match status" value="1"/>
</dbReference>
<evidence type="ECO:0000259" key="9">
    <source>
        <dbReference type="PROSITE" id="PS50928"/>
    </source>
</evidence>
<feature type="transmembrane region" description="Helical" evidence="8">
    <location>
        <begin position="177"/>
        <end position="198"/>
    </location>
</feature>
<dbReference type="EMBL" id="APNK01000012">
    <property type="protein sequence ID" value="KEZ77512.1"/>
    <property type="molecule type" value="Genomic_DNA"/>
</dbReference>
<dbReference type="STRING" id="1304275.C41B8_09936"/>
<protein>
    <submittedName>
        <fullName evidence="10">Binding-protein-dependent transport system inner membrane protein</fullName>
    </submittedName>
</protein>
<dbReference type="InterPro" id="IPR000515">
    <property type="entry name" value="MetI-like"/>
</dbReference>
<comment type="caution">
    <text evidence="10">The sequence shown here is derived from an EMBL/GenBank/DDBJ whole genome shotgun (WGS) entry which is preliminary data.</text>
</comment>
<keyword evidence="6 8" id="KW-1133">Transmembrane helix</keyword>
<dbReference type="Proteomes" id="UP000028302">
    <property type="component" value="Unassembled WGS sequence"/>
</dbReference>
<organism evidence="10 11">
    <name type="scientific">Salinisphaera hydrothermalis (strain C41B8)</name>
    <dbReference type="NCBI Taxonomy" id="1304275"/>
    <lineage>
        <taxon>Bacteria</taxon>
        <taxon>Pseudomonadati</taxon>
        <taxon>Pseudomonadota</taxon>
        <taxon>Gammaproteobacteria</taxon>
        <taxon>Salinisphaerales</taxon>
        <taxon>Salinisphaeraceae</taxon>
        <taxon>Salinisphaera</taxon>
    </lineage>
</organism>
<dbReference type="AlphaFoldDB" id="A0A084ILC8"/>
<accession>A0A084ILC8</accession>
<dbReference type="SUPFAM" id="SSF161098">
    <property type="entry name" value="MetI-like"/>
    <property type="match status" value="1"/>
</dbReference>
<evidence type="ECO:0000256" key="1">
    <source>
        <dbReference type="ARBA" id="ARBA00004651"/>
    </source>
</evidence>
<feature type="domain" description="ABC transmembrane type-1" evidence="9">
    <location>
        <begin position="91"/>
        <end position="296"/>
    </location>
</feature>
<keyword evidence="4" id="KW-1003">Cell membrane</keyword>
<feature type="transmembrane region" description="Helical" evidence="8">
    <location>
        <begin position="95"/>
        <end position="116"/>
    </location>
</feature>
<keyword evidence="5 8" id="KW-0812">Transmembrane</keyword>
<dbReference type="Gene3D" id="1.10.3720.10">
    <property type="entry name" value="MetI-like"/>
    <property type="match status" value="1"/>
</dbReference>
<evidence type="ECO:0000256" key="2">
    <source>
        <dbReference type="ARBA" id="ARBA00007069"/>
    </source>
</evidence>
<comment type="similarity">
    <text evidence="2">Belongs to the binding-protein-dependent transport system permease family. CysTW subfamily.</text>
</comment>
<comment type="subcellular location">
    <subcellularLocation>
        <location evidence="1 8">Cell membrane</location>
        <topology evidence="1 8">Multi-pass membrane protein</topology>
    </subcellularLocation>
</comment>
<feature type="transmembrane region" description="Helical" evidence="8">
    <location>
        <begin position="34"/>
        <end position="60"/>
    </location>
</feature>
<dbReference type="PATRIC" id="fig|1304275.5.peg.2027"/>
<dbReference type="CDD" id="cd06261">
    <property type="entry name" value="TM_PBP2"/>
    <property type="match status" value="1"/>
</dbReference>
<proteinExistence type="inferred from homology"/>
<evidence type="ECO:0000313" key="10">
    <source>
        <dbReference type="EMBL" id="KEZ77512.1"/>
    </source>
</evidence>
<evidence type="ECO:0000256" key="3">
    <source>
        <dbReference type="ARBA" id="ARBA00022448"/>
    </source>
</evidence>
<dbReference type="InterPro" id="IPR035906">
    <property type="entry name" value="MetI-like_sf"/>
</dbReference>
<feature type="transmembrane region" description="Helical" evidence="8">
    <location>
        <begin position="219"/>
        <end position="242"/>
    </location>
</feature>
<sequence length="305" mass="33517">MQRTASAADFNAAQRFFRRASSLLWRRPRVAATVLLAPPMLWFVLIYLAALGILFLSAFWTVDDFTGEIVHQWTLINFETLATSETYRAIAGRTLGIAALVTLTDIVLAFPCAYFMARIAGPRLRATLFVVMLLPIWLSYVARVYAWRLILAHDGVLNWTLHQLGLPAADIGYTNTAMWLVFSYIWLPFMITPIYAAIERVPGSLFEASADLGAKGLRTFVKVTLPLVVPGIIAGSIFTFSLTMGDYITPILIGGPGSSFIGNVVYSNVGIANDIPFAAAFATIPAVVMVAYLFAARRLGAFEMM</sequence>
<keyword evidence="11" id="KW-1185">Reference proteome</keyword>
<name>A0A084ILC8_SALHC</name>
<evidence type="ECO:0000256" key="8">
    <source>
        <dbReference type="RuleBase" id="RU363032"/>
    </source>
</evidence>
<evidence type="ECO:0000256" key="4">
    <source>
        <dbReference type="ARBA" id="ARBA00022475"/>
    </source>
</evidence>
<dbReference type="PANTHER" id="PTHR42929">
    <property type="entry name" value="INNER MEMBRANE ABC TRANSPORTER PERMEASE PROTEIN YDCU-RELATED-RELATED"/>
    <property type="match status" value="1"/>
</dbReference>
<dbReference type="PANTHER" id="PTHR42929:SF1">
    <property type="entry name" value="INNER MEMBRANE ABC TRANSPORTER PERMEASE PROTEIN YDCU-RELATED"/>
    <property type="match status" value="1"/>
</dbReference>
<dbReference type="GO" id="GO:0055085">
    <property type="term" value="P:transmembrane transport"/>
    <property type="evidence" value="ECO:0007669"/>
    <property type="project" value="InterPro"/>
</dbReference>
<dbReference type="OrthoDB" id="9808619at2"/>
<dbReference type="eggNOG" id="COG1176">
    <property type="taxonomic scope" value="Bacteria"/>
</dbReference>
<evidence type="ECO:0000256" key="5">
    <source>
        <dbReference type="ARBA" id="ARBA00022692"/>
    </source>
</evidence>
<keyword evidence="7 8" id="KW-0472">Membrane</keyword>
<evidence type="ECO:0000256" key="7">
    <source>
        <dbReference type="ARBA" id="ARBA00023136"/>
    </source>
</evidence>
<dbReference type="Pfam" id="PF00528">
    <property type="entry name" value="BPD_transp_1"/>
    <property type="match status" value="1"/>
</dbReference>